<feature type="region of interest" description="Disordered" evidence="10">
    <location>
        <begin position="199"/>
        <end position="229"/>
    </location>
</feature>
<dbReference type="GO" id="GO:0042790">
    <property type="term" value="P:nucleolar large rRNA transcription by RNA polymerase I"/>
    <property type="evidence" value="ECO:0007669"/>
    <property type="project" value="TreeGrafter"/>
</dbReference>
<keyword evidence="4" id="KW-0863">Zinc-finger</keyword>
<evidence type="ECO:0000256" key="3">
    <source>
        <dbReference type="ARBA" id="ARBA00022723"/>
    </source>
</evidence>
<protein>
    <recommendedName>
        <fullName evidence="15">TATA box-binding protein-associated factor RNA polymerase I subunit B</fullName>
    </recommendedName>
</protein>
<dbReference type="Pfam" id="PF20645">
    <property type="entry name" value="Rrn7_cyclin_C"/>
    <property type="match status" value="1"/>
</dbReference>
<keyword evidence="6" id="KW-0805">Transcription regulation</keyword>
<dbReference type="GO" id="GO:0008270">
    <property type="term" value="F:zinc ion binding"/>
    <property type="evidence" value="ECO:0007669"/>
    <property type="project" value="UniProtKB-KW"/>
</dbReference>
<dbReference type="AlphaFoldDB" id="A0A2J7PMC9"/>
<dbReference type="STRING" id="105785.A0A2J7PMC9"/>
<gene>
    <name evidence="13" type="ORF">B7P43_G00372</name>
</gene>
<feature type="compositionally biased region" description="Polar residues" evidence="10">
    <location>
        <begin position="214"/>
        <end position="228"/>
    </location>
</feature>
<dbReference type="GO" id="GO:0001164">
    <property type="term" value="F:RNA polymerase I core promoter sequence-specific DNA binding"/>
    <property type="evidence" value="ECO:0007669"/>
    <property type="project" value="InterPro"/>
</dbReference>
<evidence type="ECO:0000256" key="9">
    <source>
        <dbReference type="ARBA" id="ARBA00023242"/>
    </source>
</evidence>
<dbReference type="Proteomes" id="UP000235965">
    <property type="component" value="Unassembled WGS sequence"/>
</dbReference>
<keyword evidence="8" id="KW-0804">Transcription</keyword>
<evidence type="ECO:0000256" key="6">
    <source>
        <dbReference type="ARBA" id="ARBA00023015"/>
    </source>
</evidence>
<dbReference type="EMBL" id="NEVH01024418">
    <property type="protein sequence ID" value="PNF17469.1"/>
    <property type="molecule type" value="Genomic_DNA"/>
</dbReference>
<dbReference type="GO" id="GO:0005668">
    <property type="term" value="C:RNA polymerase transcription factor SL1 complex"/>
    <property type="evidence" value="ECO:0007669"/>
    <property type="project" value="TreeGrafter"/>
</dbReference>
<feature type="region of interest" description="Disordered" evidence="10">
    <location>
        <begin position="645"/>
        <end position="670"/>
    </location>
</feature>
<evidence type="ECO:0000256" key="7">
    <source>
        <dbReference type="ARBA" id="ARBA00023125"/>
    </source>
</evidence>
<keyword evidence="5" id="KW-0862">Zinc</keyword>
<dbReference type="PANTHER" id="PTHR31576:SF2">
    <property type="entry name" value="TATA BOX-BINDING PROTEIN-ASSOCIATED FACTOR RNA POLYMERASE I SUBUNIT B"/>
    <property type="match status" value="1"/>
</dbReference>
<sequence length="905" mass="103918">MEATSATCPVCGGSEYYKECGFYFCSECQTQSQELHEHVHEYSAGDAAGTRRVKKSSNREKENSDATDEWTSWEYYNFILKGLVDELIGLGAKKTIKVVVLQLWATYLKKLDVAFTSKKHIRLPKLGINYHPRDAKLVYGCDIEERKRCARKTRKRRISNRDPTTLSEASSCTDPHIAKLNLRKTKKALFEEDYGKHAESSGDAMSEFDESMRSLDTSSRGQLTSDNGSVPRFPRLSFSCAARKLRSQMYKKNGSARSNKSISSCKILKSTNPNILSRIKLLAIVYIALRILQEDIQLSDILRWVEEGELSFYEITHFFPDDVRLRGHDLITFGLSTKRPSYSGLSSTAKELAFYLHVTHVPVPDLLSLAKRYIEELQLPVEIGKYVECIMALSPPSMKLKKSLKHFPNYEGRAMAFIIFVLKLLLGLDGKTEHEISRVTKKLNELCEGSAGATARLFVWEEWVQYIEYRKSVFGQFHFPTQASHYQEAFNNPNGFVKFWKRMKSKDTKRHNRLLFSKVSKMNPELVSAMKHVFMKLVEEETDDSTVEFVPSLTPQKANLEAIIAALPSAFKTSAHILKQDFTSTTLQHLIKPEQYIAMAHKKGTKIVIQKRSAHNQVKVVTKMKKKSQNGGSGRYMIVDTAERVQHSRHCKKNNKAKSKKQSIAAHESLTDQLLRPPRTFCRLPRIAESLLVKHLKHNGVCVETGNHFSSKNYRTDDSDTDNSTTSSSDDENPSCARITENDSFTRGSEIFGNLPVVAEDMLVRRLEKKGITSKLDDQLFHHSRQVNLPLAAKKVLLKHLKNHKTEESYLVKNKKYVLYMPYVEYWLNEVNTKKQTLEEFEREVIVEFPSSFRWLITECARMLQMSVQELYYELTNVEAMHCYLLRPQVESLSEDFKKNVELYW</sequence>
<dbReference type="PANTHER" id="PTHR31576">
    <property type="entry name" value="TATA BOX-BINDING PROTEIN-ASSOCIATED FACTOR RNA POLYMERASE I SUBUNIT B"/>
    <property type="match status" value="1"/>
</dbReference>
<evidence type="ECO:0008006" key="15">
    <source>
        <dbReference type="Google" id="ProtNLM"/>
    </source>
</evidence>
<dbReference type="Pfam" id="PF20644">
    <property type="entry name" value="Rrn7_cyclin_N"/>
    <property type="match status" value="1"/>
</dbReference>
<dbReference type="InterPro" id="IPR048540">
    <property type="entry name" value="Rrn7_cyclin_N"/>
</dbReference>
<keyword evidence="9" id="KW-0539">Nucleus</keyword>
<dbReference type="InterPro" id="IPR048538">
    <property type="entry name" value="Rrn7_cyclin_C"/>
</dbReference>
<evidence type="ECO:0000256" key="5">
    <source>
        <dbReference type="ARBA" id="ARBA00022833"/>
    </source>
</evidence>
<evidence type="ECO:0000313" key="14">
    <source>
        <dbReference type="Proteomes" id="UP000235965"/>
    </source>
</evidence>
<name>A0A2J7PMC9_9NEOP</name>
<keyword evidence="7" id="KW-0238">DNA-binding</keyword>
<dbReference type="GO" id="GO:0070860">
    <property type="term" value="C:RNA polymerase I core factor complex"/>
    <property type="evidence" value="ECO:0007669"/>
    <property type="project" value="InterPro"/>
</dbReference>
<feature type="domain" description="Rrn7/TAF1B C-terminal cyclin" evidence="12">
    <location>
        <begin position="340"/>
        <end position="470"/>
    </location>
</feature>
<feature type="domain" description="Rrn7/TAF1B N-terminal cyclin" evidence="11">
    <location>
        <begin position="253"/>
        <end position="320"/>
    </location>
</feature>
<keyword evidence="14" id="KW-1185">Reference proteome</keyword>
<comment type="similarity">
    <text evidence="2">Belongs to the RRN7/TAF1B family.</text>
</comment>
<comment type="subcellular location">
    <subcellularLocation>
        <location evidence="1">Nucleus</location>
        <location evidence="1">Nucleolus</location>
    </subcellularLocation>
</comment>
<proteinExistence type="inferred from homology"/>
<evidence type="ECO:0000256" key="2">
    <source>
        <dbReference type="ARBA" id="ARBA00006899"/>
    </source>
</evidence>
<feature type="region of interest" description="Disordered" evidence="10">
    <location>
        <begin position="707"/>
        <end position="740"/>
    </location>
</feature>
<reference evidence="13 14" key="1">
    <citation type="submission" date="2017-12" db="EMBL/GenBank/DDBJ databases">
        <title>Hemimetabolous genomes reveal molecular basis of termite eusociality.</title>
        <authorList>
            <person name="Harrison M.C."/>
            <person name="Jongepier E."/>
            <person name="Robertson H.M."/>
            <person name="Arning N."/>
            <person name="Bitard-Feildel T."/>
            <person name="Chao H."/>
            <person name="Childers C.P."/>
            <person name="Dinh H."/>
            <person name="Doddapaneni H."/>
            <person name="Dugan S."/>
            <person name="Gowin J."/>
            <person name="Greiner C."/>
            <person name="Han Y."/>
            <person name="Hu H."/>
            <person name="Hughes D.S.T."/>
            <person name="Huylmans A.-K."/>
            <person name="Kemena C."/>
            <person name="Kremer L.P.M."/>
            <person name="Lee S.L."/>
            <person name="Lopez-Ezquerra A."/>
            <person name="Mallet L."/>
            <person name="Monroy-Kuhn J.M."/>
            <person name="Moser A."/>
            <person name="Murali S.C."/>
            <person name="Muzny D.M."/>
            <person name="Otani S."/>
            <person name="Piulachs M.-D."/>
            <person name="Poelchau M."/>
            <person name="Qu J."/>
            <person name="Schaub F."/>
            <person name="Wada-Katsumata A."/>
            <person name="Worley K.C."/>
            <person name="Xie Q."/>
            <person name="Ylla G."/>
            <person name="Poulsen M."/>
            <person name="Gibbs R.A."/>
            <person name="Schal C."/>
            <person name="Richards S."/>
            <person name="Belles X."/>
            <person name="Korb J."/>
            <person name="Bornberg-Bauer E."/>
        </authorList>
    </citation>
    <scope>NUCLEOTIDE SEQUENCE [LARGE SCALE GENOMIC DNA]</scope>
    <source>
        <tissue evidence="13">Whole body</tissue>
    </source>
</reference>
<evidence type="ECO:0000256" key="8">
    <source>
        <dbReference type="ARBA" id="ARBA00023163"/>
    </source>
</evidence>
<feature type="compositionally biased region" description="Basic residues" evidence="10">
    <location>
        <begin position="647"/>
        <end position="661"/>
    </location>
</feature>
<comment type="caution">
    <text evidence="13">The sequence shown here is derived from an EMBL/GenBank/DDBJ whole genome shotgun (WGS) entry which is preliminary data.</text>
</comment>
<evidence type="ECO:0000256" key="10">
    <source>
        <dbReference type="SAM" id="MobiDB-lite"/>
    </source>
</evidence>
<evidence type="ECO:0000256" key="1">
    <source>
        <dbReference type="ARBA" id="ARBA00004604"/>
    </source>
</evidence>
<dbReference type="FunCoup" id="A0A2J7PMC9">
    <property type="interactions" value="439"/>
</dbReference>
<evidence type="ECO:0000259" key="12">
    <source>
        <dbReference type="Pfam" id="PF20645"/>
    </source>
</evidence>
<keyword evidence="3" id="KW-0479">Metal-binding</keyword>
<evidence type="ECO:0000259" key="11">
    <source>
        <dbReference type="Pfam" id="PF20644"/>
    </source>
</evidence>
<evidence type="ECO:0000256" key="4">
    <source>
        <dbReference type="ARBA" id="ARBA00022771"/>
    </source>
</evidence>
<dbReference type="InterPro" id="IPR033599">
    <property type="entry name" value="TAF1B/Rrn7"/>
</dbReference>
<organism evidence="13 14">
    <name type="scientific">Cryptotermes secundus</name>
    <dbReference type="NCBI Taxonomy" id="105785"/>
    <lineage>
        <taxon>Eukaryota</taxon>
        <taxon>Metazoa</taxon>
        <taxon>Ecdysozoa</taxon>
        <taxon>Arthropoda</taxon>
        <taxon>Hexapoda</taxon>
        <taxon>Insecta</taxon>
        <taxon>Pterygota</taxon>
        <taxon>Neoptera</taxon>
        <taxon>Polyneoptera</taxon>
        <taxon>Dictyoptera</taxon>
        <taxon>Blattodea</taxon>
        <taxon>Blattoidea</taxon>
        <taxon>Termitoidae</taxon>
        <taxon>Kalotermitidae</taxon>
        <taxon>Cryptotermitinae</taxon>
        <taxon>Cryptotermes</taxon>
    </lineage>
</organism>
<evidence type="ECO:0000313" key="13">
    <source>
        <dbReference type="EMBL" id="PNF17469.1"/>
    </source>
</evidence>
<accession>A0A2J7PMC9</accession>
<dbReference type="InParanoid" id="A0A2J7PMC9"/>
<dbReference type="OrthoDB" id="10069252at2759"/>